<dbReference type="InterPro" id="IPR010473">
    <property type="entry name" value="GTPase-bd"/>
</dbReference>
<dbReference type="AlphaFoldDB" id="A0A367ILK1"/>
<name>A0A367ILK1_RHIAZ</name>
<feature type="region of interest" description="Disordered" evidence="1">
    <location>
        <begin position="74"/>
        <end position="97"/>
    </location>
</feature>
<dbReference type="GO" id="GO:0051016">
    <property type="term" value="P:barbed-end actin filament capping"/>
    <property type="evidence" value="ECO:0007669"/>
    <property type="project" value="TreeGrafter"/>
</dbReference>
<feature type="region of interest" description="Disordered" evidence="1">
    <location>
        <begin position="1"/>
        <end position="23"/>
    </location>
</feature>
<dbReference type="OrthoDB" id="1104827at2759"/>
<dbReference type="GO" id="GO:0043332">
    <property type="term" value="C:mating projection tip"/>
    <property type="evidence" value="ECO:0007669"/>
    <property type="project" value="TreeGrafter"/>
</dbReference>
<dbReference type="GO" id="GO:0003779">
    <property type="term" value="F:actin binding"/>
    <property type="evidence" value="ECO:0007669"/>
    <property type="project" value="InterPro"/>
</dbReference>
<dbReference type="GO" id="GO:1903475">
    <property type="term" value="P:mitotic actomyosin contractile ring assembly"/>
    <property type="evidence" value="ECO:0007669"/>
    <property type="project" value="TreeGrafter"/>
</dbReference>
<evidence type="ECO:0000313" key="3">
    <source>
        <dbReference type="EMBL" id="RCH78562.1"/>
    </source>
</evidence>
<dbReference type="GO" id="GO:0031267">
    <property type="term" value="F:small GTPase binding"/>
    <property type="evidence" value="ECO:0007669"/>
    <property type="project" value="InterPro"/>
</dbReference>
<dbReference type="Gene3D" id="1.25.10.10">
    <property type="entry name" value="Leucine-rich Repeat Variant"/>
    <property type="match status" value="1"/>
</dbReference>
<accession>A0A367ILK1</accession>
<evidence type="ECO:0000313" key="4">
    <source>
        <dbReference type="Proteomes" id="UP000252139"/>
    </source>
</evidence>
<dbReference type="InterPro" id="IPR011989">
    <property type="entry name" value="ARM-like"/>
</dbReference>
<dbReference type="Proteomes" id="UP000252139">
    <property type="component" value="Unassembled WGS sequence"/>
</dbReference>
<reference evidence="3 4" key="1">
    <citation type="journal article" date="2018" name="G3 (Bethesda)">
        <title>Phylogenetic and Phylogenomic Definition of Rhizopus Species.</title>
        <authorList>
            <person name="Gryganskyi A.P."/>
            <person name="Golan J."/>
            <person name="Dolatabadi S."/>
            <person name="Mondo S."/>
            <person name="Robb S."/>
            <person name="Idnurm A."/>
            <person name="Muszewska A."/>
            <person name="Steczkiewicz K."/>
            <person name="Masonjones S."/>
            <person name="Liao H.L."/>
            <person name="Gajdeczka M.T."/>
            <person name="Anike F."/>
            <person name="Vuek A."/>
            <person name="Anishchenko I.M."/>
            <person name="Voigt K."/>
            <person name="de Hoog G.S."/>
            <person name="Smith M.E."/>
            <person name="Heitman J."/>
            <person name="Vilgalys R."/>
            <person name="Stajich J.E."/>
        </authorList>
    </citation>
    <scope>NUCLEOTIDE SEQUENCE [LARGE SCALE GENOMIC DNA]</scope>
    <source>
        <strain evidence="3 4">CBS 357.93</strain>
    </source>
</reference>
<dbReference type="PANTHER" id="PTHR47102">
    <property type="entry name" value="PROTEIN BNI1"/>
    <property type="match status" value="1"/>
</dbReference>
<dbReference type="SMART" id="SM01140">
    <property type="entry name" value="Drf_GBD"/>
    <property type="match status" value="1"/>
</dbReference>
<evidence type="ECO:0000256" key="1">
    <source>
        <dbReference type="SAM" id="MobiDB-lite"/>
    </source>
</evidence>
<dbReference type="Pfam" id="PF06371">
    <property type="entry name" value="Drf_GBD"/>
    <property type="match status" value="1"/>
</dbReference>
<keyword evidence="4" id="KW-1185">Reference proteome</keyword>
<feature type="domain" description="Formin GTPase-binding" evidence="2">
    <location>
        <begin position="26"/>
        <end position="150"/>
    </location>
</feature>
<dbReference type="GO" id="GO:0032153">
    <property type="term" value="C:cell division site"/>
    <property type="evidence" value="ECO:0007669"/>
    <property type="project" value="TreeGrafter"/>
</dbReference>
<protein>
    <recommendedName>
        <fullName evidence="2">Formin GTPase-binding domain-containing protein</fullName>
    </recommendedName>
</protein>
<dbReference type="InterPro" id="IPR051661">
    <property type="entry name" value="Actin_filament_regulator"/>
</dbReference>
<proteinExistence type="predicted"/>
<dbReference type="SUPFAM" id="SSF48371">
    <property type="entry name" value="ARM repeat"/>
    <property type="match status" value="1"/>
</dbReference>
<feature type="non-terminal residue" evidence="3">
    <location>
        <position position="150"/>
    </location>
</feature>
<feature type="compositionally biased region" description="Low complexity" evidence="1">
    <location>
        <begin position="1"/>
        <end position="13"/>
    </location>
</feature>
<dbReference type="STRING" id="86630.A0A367ILK1"/>
<dbReference type="InterPro" id="IPR016024">
    <property type="entry name" value="ARM-type_fold"/>
</dbReference>
<gene>
    <name evidence="3" type="ORF">CU097_001921</name>
</gene>
<evidence type="ECO:0000259" key="2">
    <source>
        <dbReference type="SMART" id="SM01140"/>
    </source>
</evidence>
<organism evidence="3 4">
    <name type="scientific">Rhizopus azygosporus</name>
    <name type="common">Rhizopus microsporus var. azygosporus</name>
    <dbReference type="NCBI Taxonomy" id="86630"/>
    <lineage>
        <taxon>Eukaryota</taxon>
        <taxon>Fungi</taxon>
        <taxon>Fungi incertae sedis</taxon>
        <taxon>Mucoromycota</taxon>
        <taxon>Mucoromycotina</taxon>
        <taxon>Mucoromycetes</taxon>
        <taxon>Mucorales</taxon>
        <taxon>Mucorineae</taxon>
        <taxon>Rhizopodaceae</taxon>
        <taxon>Rhizopus</taxon>
    </lineage>
</organism>
<comment type="caution">
    <text evidence="3">The sequence shown here is derived from an EMBL/GenBank/DDBJ whole genome shotgun (WGS) entry which is preliminary data.</text>
</comment>
<dbReference type="PANTHER" id="PTHR47102:SF3">
    <property type="entry name" value="FORMIN-3"/>
    <property type="match status" value="1"/>
</dbReference>
<sequence length="150" mass="17009">MRSYTSRSSSISNDDGRISRKSSLDYTGLSDRDVEDLFEKMLTRRGIHDSSARSMMLSFPIEKKLLMLSQDKQADLTNSNTTSQESLVHETSNSDKSSPEYYIDKFLEPDMKGITPRLIAHLAVSLRTMPLSWVRQFIEASGLQIITNVI</sequence>
<dbReference type="GO" id="GO:0051017">
    <property type="term" value="P:actin filament bundle assembly"/>
    <property type="evidence" value="ECO:0007669"/>
    <property type="project" value="TreeGrafter"/>
</dbReference>
<dbReference type="EMBL" id="PJQL01005067">
    <property type="protein sequence ID" value="RCH78562.1"/>
    <property type="molecule type" value="Genomic_DNA"/>
</dbReference>
<feature type="compositionally biased region" description="Polar residues" evidence="1">
    <location>
        <begin position="75"/>
        <end position="96"/>
    </location>
</feature>